<dbReference type="Pfam" id="PF01827">
    <property type="entry name" value="FTH"/>
    <property type="match status" value="1"/>
</dbReference>
<evidence type="ECO:0000313" key="2">
    <source>
        <dbReference type="EMBL" id="ULT91989.1"/>
    </source>
</evidence>
<protein>
    <recommendedName>
        <fullName evidence="1">DUF38 domain-containing protein</fullName>
    </recommendedName>
</protein>
<dbReference type="EMBL" id="CP090895">
    <property type="protein sequence ID" value="ULT91989.1"/>
    <property type="molecule type" value="Genomic_DNA"/>
</dbReference>
<organism evidence="2 3">
    <name type="scientific">Caenorhabditis briggsae</name>
    <dbReference type="NCBI Taxonomy" id="6238"/>
    <lineage>
        <taxon>Eukaryota</taxon>
        <taxon>Metazoa</taxon>
        <taxon>Ecdysozoa</taxon>
        <taxon>Nematoda</taxon>
        <taxon>Chromadorea</taxon>
        <taxon>Rhabditida</taxon>
        <taxon>Rhabditina</taxon>
        <taxon>Rhabditomorpha</taxon>
        <taxon>Rhabditoidea</taxon>
        <taxon>Rhabditidae</taxon>
        <taxon>Peloderinae</taxon>
        <taxon>Caenorhabditis</taxon>
    </lineage>
</organism>
<dbReference type="PANTHER" id="PTHR23015">
    <property type="entry name" value="UNCHARACTERIZED C.ELEGANS PROTEIN"/>
    <property type="match status" value="1"/>
</dbReference>
<gene>
    <name evidence="2" type="ORF">L3Y34_009581</name>
</gene>
<evidence type="ECO:0000313" key="3">
    <source>
        <dbReference type="Proteomes" id="UP000827892"/>
    </source>
</evidence>
<dbReference type="InterPro" id="IPR002900">
    <property type="entry name" value="DUF38/FTH_CAE_spp"/>
</dbReference>
<dbReference type="Proteomes" id="UP000827892">
    <property type="component" value="Chromosome V"/>
</dbReference>
<evidence type="ECO:0000259" key="1">
    <source>
        <dbReference type="Pfam" id="PF01827"/>
    </source>
</evidence>
<dbReference type="InterPro" id="IPR040161">
    <property type="entry name" value="FB224"/>
</dbReference>
<feature type="domain" description="DUF38" evidence="1">
    <location>
        <begin position="316"/>
        <end position="457"/>
    </location>
</feature>
<proteinExistence type="predicted"/>
<dbReference type="PANTHER" id="PTHR23015:SF25">
    <property type="entry name" value="DUF38 DOMAIN-CONTAINING PROTEIN-RELATED"/>
    <property type="match status" value="1"/>
</dbReference>
<reference evidence="2 3" key="1">
    <citation type="submission" date="2022-02" db="EMBL/GenBank/DDBJ databases">
        <title>Chromosome-level reference genomes for two strains of Caenorhabditis briggsae: an improved platform for comparative genomics.</title>
        <authorList>
            <person name="Stevens L."/>
            <person name="Andersen E.C."/>
        </authorList>
    </citation>
    <scope>NUCLEOTIDE SEQUENCE [LARGE SCALE GENOMIC DNA]</scope>
    <source>
        <strain evidence="2">QX1410_ONT</strain>
        <tissue evidence="2">Whole-organism</tissue>
    </source>
</reference>
<dbReference type="AlphaFoldDB" id="A0AAE9ACI5"/>
<accession>A0AAE9ACI5</accession>
<sequence>MPSVYEYLTDQQKNNIMSICVKIDSDHIMLILGLQSPYGETNYYFSYETFGSNTTIVIRGLRRFRDDDATVDDRARICERLQMSLKLRSAAFPVKVAAFSGTTIAQAASFTRLLDRAKLLNVLLTQIVDPENFERFLNEFKSVKAFNFDKHISISFSNQMLQTTDLDKPDNQSMHEMVARKVLENRLPMQFILRQLQCFDIERLRKVNRGIRNCIDLIRPNPHIEKCAFTFSNGMWLRLNTHTELKNNESKHVEYRSDGVDIYIQGVVFPKTNYMDLCLHDIETILRNQSERIEELLILYKVDIKNDTVIIMDDLSERIGKLLEGRESTLKTKKFSMGSDSQKKIMNILPAIDENSLTTIELLNLLNTNFKTVTEEFRFEVDQISQTKQWKSAEQLISKYLTIITPIQEMNVLHFADLEILVEALSSEDVAYLKTNLLKSSSFQKFKISFLESTVDESLHTLIGQPYRIVSDSNKVWYFQIPNTDCYIHVVLNTHDVDNKNPKVIRFKRVAKEDTPFN</sequence>
<name>A0AAE9ACI5_CAEBR</name>